<accession>A0A386PR14</accession>
<dbReference type="AlphaFoldDB" id="A0A386PR14"/>
<evidence type="ECO:0000256" key="1">
    <source>
        <dbReference type="SAM" id="Phobius"/>
    </source>
</evidence>
<reference evidence="3" key="1">
    <citation type="submission" date="2018-08" db="EMBL/GenBank/DDBJ databases">
        <title>Genome of Lactobacillus sp. HBUAS52074.</title>
        <authorList>
            <person name="Guo Z."/>
            <person name="Zhang Z.D."/>
        </authorList>
    </citation>
    <scope>NUCLEOTIDE SEQUENCE [LARGE SCALE GENOMIC DNA]</scope>
    <source>
        <strain evidence="3">HBUAS52074</strain>
    </source>
</reference>
<evidence type="ECO:0000313" key="2">
    <source>
        <dbReference type="EMBL" id="AYE38324.1"/>
    </source>
</evidence>
<feature type="transmembrane region" description="Helical" evidence="1">
    <location>
        <begin position="44"/>
        <end position="68"/>
    </location>
</feature>
<dbReference type="EMBL" id="CP031933">
    <property type="protein sequence ID" value="AYE38324.1"/>
    <property type="molecule type" value="Genomic_DNA"/>
</dbReference>
<dbReference type="RefSeq" id="WP_120142573.1">
    <property type="nucleotide sequence ID" value="NZ_CP031933.2"/>
</dbReference>
<keyword evidence="1" id="KW-0812">Transmembrane</keyword>
<organism evidence="2 3">
    <name type="scientific">Companilactobacillus zhachilii</name>
    <dbReference type="NCBI Taxonomy" id="2304606"/>
    <lineage>
        <taxon>Bacteria</taxon>
        <taxon>Bacillati</taxon>
        <taxon>Bacillota</taxon>
        <taxon>Bacilli</taxon>
        <taxon>Lactobacillales</taxon>
        <taxon>Lactobacillaceae</taxon>
        <taxon>Companilactobacillus</taxon>
    </lineage>
</organism>
<keyword evidence="1" id="KW-1133">Transmembrane helix</keyword>
<dbReference type="KEGG" id="lzh:D1B17_06625"/>
<keyword evidence="3" id="KW-1185">Reference proteome</keyword>
<name>A0A386PR14_9LACO</name>
<sequence length="188" mass="21889">MMKFDQKTTLRVGNKVTWKRIIGTIIVVILVSALFTGFGYQPFWVFLIVLVFGLTVTLPACFNSYWVIYDNSLKIFNFSKNDLIKLGQLLRIKKMDIKQINYSDIREAEFKYQKKQRVSPFDISHDFFKINFKLKNGQVISLPIEPSLTANLTDFQRLLERNGVKVTDSQHIISILNNGNSLFEHFNQ</sequence>
<proteinExistence type="predicted"/>
<protein>
    <submittedName>
        <fullName evidence="2">XRE family transcriptional regulator</fullName>
    </submittedName>
</protein>
<keyword evidence="1" id="KW-0472">Membrane</keyword>
<gene>
    <name evidence="2" type="ORF">D1B17_06625</name>
</gene>
<dbReference type="Proteomes" id="UP000267208">
    <property type="component" value="Chromosome"/>
</dbReference>
<evidence type="ECO:0000313" key="3">
    <source>
        <dbReference type="Proteomes" id="UP000267208"/>
    </source>
</evidence>
<feature type="transmembrane region" description="Helical" evidence="1">
    <location>
        <begin position="21"/>
        <end position="38"/>
    </location>
</feature>
<dbReference type="OrthoDB" id="9812495at2"/>